<keyword evidence="8" id="KW-0408">Iron</keyword>
<evidence type="ECO:0000256" key="10">
    <source>
        <dbReference type="ARBA" id="ARBA00023239"/>
    </source>
</evidence>
<dbReference type="Gene3D" id="3.20.20.150">
    <property type="entry name" value="Divalent-metal-dependent TIM barrel enzymes"/>
    <property type="match status" value="1"/>
</dbReference>
<dbReference type="GO" id="GO:0042840">
    <property type="term" value="P:D-glucuronate catabolic process"/>
    <property type="evidence" value="ECO:0007669"/>
    <property type="project" value="TreeGrafter"/>
</dbReference>
<dbReference type="GO" id="GO:0030145">
    <property type="term" value="F:manganese ion binding"/>
    <property type="evidence" value="ECO:0007669"/>
    <property type="project" value="TreeGrafter"/>
</dbReference>
<comment type="similarity">
    <text evidence="6">Belongs to the mannonate dehydratase family.</text>
</comment>
<dbReference type="PIRSF" id="PIRSF016049">
    <property type="entry name" value="Man_dehyd"/>
    <property type="match status" value="1"/>
</dbReference>
<sequence length="327" mass="36613">MALKLKLAEVFPPYPSPLWTLAKQVGVTQRGDGRAGLARRPPPWDYMHLLALKQRFQDAGLELAVIESAPRSIMEPIKLGLPNRDERIERFCELIDNMGRVGIPIMCHNWMAGFGWLRTSMNVPGRGGALVTGYDHSLMRDAPLTEWGEITEEQLWENMTDFLKRVVPVAEKAGVKLAVHPDDPPLSPIRGIGRILTNPDAFQRVIDTVPSPNNGITFCQGNFAAMGADVPKEIRRFGGQGKIHFVHFRDVEGTPDRFVETFHDNGQTDMFESIRAYRDVDFDGPMRPDHVPTMAGEDNSRPGYEVMGRLYAIGYIKGLMEAVDKTS</sequence>
<protein>
    <recommendedName>
        <fullName evidence="7">mannonate dehydratase</fullName>
        <ecNumber evidence="7">4.2.1.8</ecNumber>
    </recommendedName>
</protein>
<evidence type="ECO:0000256" key="7">
    <source>
        <dbReference type="ARBA" id="ARBA00012927"/>
    </source>
</evidence>
<proteinExistence type="inferred from homology"/>
<comment type="cofactor">
    <cofactor evidence="3">
        <name>Fe(2+)</name>
        <dbReference type="ChEBI" id="CHEBI:29033"/>
    </cofactor>
</comment>
<dbReference type="InterPro" id="IPR004628">
    <property type="entry name" value="Man_deHydtase"/>
</dbReference>
<evidence type="ECO:0000256" key="2">
    <source>
        <dbReference type="ARBA" id="ARBA00001936"/>
    </source>
</evidence>
<evidence type="ECO:0000256" key="8">
    <source>
        <dbReference type="ARBA" id="ARBA00023004"/>
    </source>
</evidence>
<dbReference type="UniPathway" id="UPA00246"/>
<comment type="cofactor">
    <cofactor evidence="2">
        <name>Mn(2+)</name>
        <dbReference type="ChEBI" id="CHEBI:29035"/>
    </cofactor>
</comment>
<keyword evidence="10 11" id="KW-0456">Lyase</keyword>
<dbReference type="GO" id="GO:0008927">
    <property type="term" value="F:mannonate dehydratase activity"/>
    <property type="evidence" value="ECO:0007669"/>
    <property type="project" value="UniProtKB-EC"/>
</dbReference>
<dbReference type="PANTHER" id="PTHR30387">
    <property type="entry name" value="MANNONATE DEHYDRATASE"/>
    <property type="match status" value="1"/>
</dbReference>
<name>A0A6J4UR80_9BACT</name>
<evidence type="ECO:0000256" key="4">
    <source>
        <dbReference type="ARBA" id="ARBA00002713"/>
    </source>
</evidence>
<dbReference type="GO" id="GO:0008198">
    <property type="term" value="F:ferrous iron binding"/>
    <property type="evidence" value="ECO:0007669"/>
    <property type="project" value="TreeGrafter"/>
</dbReference>
<evidence type="ECO:0000256" key="3">
    <source>
        <dbReference type="ARBA" id="ARBA00001954"/>
    </source>
</evidence>
<comment type="pathway">
    <text evidence="5">Carbohydrate metabolism; pentose and glucuronate interconversion.</text>
</comment>
<dbReference type="InterPro" id="IPR036237">
    <property type="entry name" value="Xyl_isomerase-like_sf"/>
</dbReference>
<dbReference type="AlphaFoldDB" id="A0A6J4UR80"/>
<accession>A0A6J4UR80</accession>
<evidence type="ECO:0000256" key="5">
    <source>
        <dbReference type="ARBA" id="ARBA00004892"/>
    </source>
</evidence>
<evidence type="ECO:0000256" key="9">
    <source>
        <dbReference type="ARBA" id="ARBA00023211"/>
    </source>
</evidence>
<comment type="catalytic activity">
    <reaction evidence="1">
        <text>D-mannonate = 2-dehydro-3-deoxy-D-gluconate + H2O</text>
        <dbReference type="Rhea" id="RHEA:20097"/>
        <dbReference type="ChEBI" id="CHEBI:15377"/>
        <dbReference type="ChEBI" id="CHEBI:17767"/>
        <dbReference type="ChEBI" id="CHEBI:57990"/>
        <dbReference type="EC" id="4.2.1.8"/>
    </reaction>
</comment>
<reference evidence="11" key="1">
    <citation type="submission" date="2020-02" db="EMBL/GenBank/DDBJ databases">
        <authorList>
            <person name="Meier V. D."/>
        </authorList>
    </citation>
    <scope>NUCLEOTIDE SEQUENCE</scope>
    <source>
        <strain evidence="11">AVDCRST_MAG88</strain>
    </source>
</reference>
<dbReference type="EMBL" id="CADCWM010000385">
    <property type="protein sequence ID" value="CAA9555826.1"/>
    <property type="molecule type" value="Genomic_DNA"/>
</dbReference>
<organism evidence="11">
    <name type="scientific">uncultured Thermomicrobiales bacterium</name>
    <dbReference type="NCBI Taxonomy" id="1645740"/>
    <lineage>
        <taxon>Bacteria</taxon>
        <taxon>Pseudomonadati</taxon>
        <taxon>Thermomicrobiota</taxon>
        <taxon>Thermomicrobia</taxon>
        <taxon>Thermomicrobiales</taxon>
        <taxon>environmental samples</taxon>
    </lineage>
</organism>
<dbReference type="Pfam" id="PF03786">
    <property type="entry name" value="UxuA"/>
    <property type="match status" value="2"/>
</dbReference>
<comment type="function">
    <text evidence="4">Catalyzes the dehydration of D-mannonate.</text>
</comment>
<evidence type="ECO:0000256" key="6">
    <source>
        <dbReference type="ARBA" id="ARBA00007389"/>
    </source>
</evidence>
<evidence type="ECO:0000256" key="1">
    <source>
        <dbReference type="ARBA" id="ARBA00001794"/>
    </source>
</evidence>
<gene>
    <name evidence="11" type="ORF">AVDCRST_MAG88-1101</name>
</gene>
<dbReference type="EC" id="4.2.1.8" evidence="7"/>
<evidence type="ECO:0000313" key="11">
    <source>
        <dbReference type="EMBL" id="CAA9555826.1"/>
    </source>
</evidence>
<keyword evidence="9" id="KW-0464">Manganese</keyword>
<dbReference type="PANTHER" id="PTHR30387:SF2">
    <property type="entry name" value="MANNONATE DEHYDRATASE"/>
    <property type="match status" value="1"/>
</dbReference>
<dbReference type="SUPFAM" id="SSF51658">
    <property type="entry name" value="Xylose isomerase-like"/>
    <property type="match status" value="1"/>
</dbReference>